<dbReference type="AlphaFoldDB" id="A0AAV0PD49"/>
<keyword evidence="2" id="KW-1185">Reference proteome</keyword>
<accession>A0AAV0PD49</accession>
<name>A0AAV0PD49_9ROSI</name>
<reference evidence="1" key="1">
    <citation type="submission" date="2022-08" db="EMBL/GenBank/DDBJ databases">
        <authorList>
            <person name="Gutierrez-Valencia J."/>
        </authorList>
    </citation>
    <scope>NUCLEOTIDE SEQUENCE</scope>
</reference>
<proteinExistence type="predicted"/>
<dbReference type="EMBL" id="CAMGYJ010000008">
    <property type="protein sequence ID" value="CAI0468798.1"/>
    <property type="molecule type" value="Genomic_DNA"/>
</dbReference>
<evidence type="ECO:0000313" key="1">
    <source>
        <dbReference type="EMBL" id="CAI0468798.1"/>
    </source>
</evidence>
<evidence type="ECO:0000313" key="2">
    <source>
        <dbReference type="Proteomes" id="UP001154282"/>
    </source>
</evidence>
<sequence>MTILANWVGPTWSAIRLQSSGSPFLWRLQGRKVGMNVLC</sequence>
<dbReference type="Proteomes" id="UP001154282">
    <property type="component" value="Unassembled WGS sequence"/>
</dbReference>
<protein>
    <submittedName>
        <fullName evidence="1">Uncharacterized protein</fullName>
    </submittedName>
</protein>
<comment type="caution">
    <text evidence="1">The sequence shown here is derived from an EMBL/GenBank/DDBJ whole genome shotgun (WGS) entry which is preliminary data.</text>
</comment>
<gene>
    <name evidence="1" type="ORF">LITE_LOCUS37946</name>
</gene>
<organism evidence="1 2">
    <name type="scientific">Linum tenue</name>
    <dbReference type="NCBI Taxonomy" id="586396"/>
    <lineage>
        <taxon>Eukaryota</taxon>
        <taxon>Viridiplantae</taxon>
        <taxon>Streptophyta</taxon>
        <taxon>Embryophyta</taxon>
        <taxon>Tracheophyta</taxon>
        <taxon>Spermatophyta</taxon>
        <taxon>Magnoliopsida</taxon>
        <taxon>eudicotyledons</taxon>
        <taxon>Gunneridae</taxon>
        <taxon>Pentapetalae</taxon>
        <taxon>rosids</taxon>
        <taxon>fabids</taxon>
        <taxon>Malpighiales</taxon>
        <taxon>Linaceae</taxon>
        <taxon>Linum</taxon>
    </lineage>
</organism>